<feature type="non-terminal residue" evidence="1">
    <location>
        <position position="1"/>
    </location>
</feature>
<protein>
    <submittedName>
        <fullName evidence="1">Uncharacterized protein</fullName>
    </submittedName>
</protein>
<evidence type="ECO:0000313" key="2">
    <source>
        <dbReference type="Proteomes" id="UP001186974"/>
    </source>
</evidence>
<keyword evidence="2" id="KW-1185">Reference proteome</keyword>
<accession>A0ACC3CVR5</accession>
<gene>
    <name evidence="1" type="ORF">LTS18_014507</name>
</gene>
<evidence type="ECO:0000313" key="1">
    <source>
        <dbReference type="EMBL" id="KAK3045129.1"/>
    </source>
</evidence>
<comment type="caution">
    <text evidence="1">The sequence shown here is derived from an EMBL/GenBank/DDBJ whole genome shotgun (WGS) entry which is preliminary data.</text>
</comment>
<sequence>LPPVEELDGVLGTERWRIKKSETSDPFEELDRKLEGMVMKGRKGVQASHLPGGKGQEGTARMILAGGARGAKGLDF</sequence>
<proteinExistence type="predicted"/>
<reference evidence="1" key="1">
    <citation type="submission" date="2024-09" db="EMBL/GenBank/DDBJ databases">
        <title>Black Yeasts Isolated from many extreme environments.</title>
        <authorList>
            <person name="Coleine C."/>
            <person name="Stajich J.E."/>
            <person name="Selbmann L."/>
        </authorList>
    </citation>
    <scope>NUCLEOTIDE SEQUENCE</scope>
    <source>
        <strain evidence="1">CCFEE 5737</strain>
    </source>
</reference>
<dbReference type="Proteomes" id="UP001186974">
    <property type="component" value="Unassembled WGS sequence"/>
</dbReference>
<name>A0ACC3CVR5_9PEZI</name>
<dbReference type="EMBL" id="JAWDJW010010993">
    <property type="protein sequence ID" value="KAK3045129.1"/>
    <property type="molecule type" value="Genomic_DNA"/>
</dbReference>
<organism evidence="1 2">
    <name type="scientific">Coniosporium uncinatum</name>
    <dbReference type="NCBI Taxonomy" id="93489"/>
    <lineage>
        <taxon>Eukaryota</taxon>
        <taxon>Fungi</taxon>
        <taxon>Dikarya</taxon>
        <taxon>Ascomycota</taxon>
        <taxon>Pezizomycotina</taxon>
        <taxon>Dothideomycetes</taxon>
        <taxon>Dothideomycetes incertae sedis</taxon>
        <taxon>Coniosporium</taxon>
    </lineage>
</organism>